<feature type="region of interest" description="Disordered" evidence="1">
    <location>
        <begin position="626"/>
        <end position="690"/>
    </location>
</feature>
<proteinExistence type="predicted"/>
<feature type="compositionally biased region" description="Polar residues" evidence="1">
    <location>
        <begin position="652"/>
        <end position="690"/>
    </location>
</feature>
<feature type="region of interest" description="Disordered" evidence="1">
    <location>
        <begin position="276"/>
        <end position="318"/>
    </location>
</feature>
<organism evidence="3 4">
    <name type="scientific">Cudoniella acicularis</name>
    <dbReference type="NCBI Taxonomy" id="354080"/>
    <lineage>
        <taxon>Eukaryota</taxon>
        <taxon>Fungi</taxon>
        <taxon>Dikarya</taxon>
        <taxon>Ascomycota</taxon>
        <taxon>Pezizomycotina</taxon>
        <taxon>Leotiomycetes</taxon>
        <taxon>Helotiales</taxon>
        <taxon>Tricladiaceae</taxon>
        <taxon>Cudoniella</taxon>
    </lineage>
</organism>
<feature type="compositionally biased region" description="Pro residues" evidence="1">
    <location>
        <begin position="633"/>
        <end position="647"/>
    </location>
</feature>
<protein>
    <recommendedName>
        <fullName evidence="5">Peptidase A1 domain-containing protein</fullName>
    </recommendedName>
</protein>
<feature type="region of interest" description="Disordered" evidence="1">
    <location>
        <begin position="515"/>
        <end position="603"/>
    </location>
</feature>
<feature type="compositionally biased region" description="Polar residues" evidence="1">
    <location>
        <begin position="282"/>
        <end position="313"/>
    </location>
</feature>
<evidence type="ECO:0000256" key="1">
    <source>
        <dbReference type="SAM" id="MobiDB-lite"/>
    </source>
</evidence>
<keyword evidence="2" id="KW-0732">Signal</keyword>
<reference evidence="3 4" key="1">
    <citation type="submission" date="2020-03" db="EMBL/GenBank/DDBJ databases">
        <title>Draft Genome Sequence of Cudoniella acicularis.</title>
        <authorList>
            <person name="Buettner E."/>
            <person name="Kellner H."/>
        </authorList>
    </citation>
    <scope>NUCLEOTIDE SEQUENCE [LARGE SCALE GENOMIC DNA]</scope>
    <source>
        <strain evidence="3 4">DSM 108380</strain>
    </source>
</reference>
<gene>
    <name evidence="3" type="ORF">G7Y89_g11322</name>
</gene>
<evidence type="ECO:0000256" key="2">
    <source>
        <dbReference type="SAM" id="SignalP"/>
    </source>
</evidence>
<evidence type="ECO:0008006" key="5">
    <source>
        <dbReference type="Google" id="ProtNLM"/>
    </source>
</evidence>
<sequence>MKPTSLILLFVTFTVTFADTNNSASPENGFGPGPANDATTFEEANKFPNATGAVNIQAVNMSMDGNHAQPVPWAVHLDITEVSNLNYTSSPTDVITNSVLSIATLGNWLPYSVWDTKIIIFTDVALNATVYGQKDKGDCYAAFGQQCVQDYTGYLLQSNVTQTPEPPASCNNRLSSASFVNHLNSTFVDKGAYYYASSAAHLANNTMYYEQAVTRIWPILLIQTGKYGPSNATGIIQASMSCLRANATTEGSLGIGNVPGAATSVKVHSAIVMRRRLPRGQIQENQTNSRNRRSSLIPSLQQGSRSTNLQTPLQEARAAEENTIPQAAMSHIGQTCKLTCGPLSSPLFSNFQSPVTFIYLINPHRKGRENQIQSSHYRLPPHPPKMCIRISEDHYIDCNHTTIRSRKRCPSSLGFFKNDCPRPYNETLTTTNRFLGLCPNCGASKASQATSSSKIETEVEFVPRSPAALSPKCRWKKRADGDLEDARQTKANAEVYYEAAQEHLEGRKAELFGELRNDEMSGGNRDGSRRIKSGGGGGSTKRLAAGRNRKLIGGELENEDFAGGNKADAQGGKGFDKRSSGRTATNRKEEAPWRKAVGSRQTQTEITRAEQFCEAMLAAISLPVKASARTASPHPPLPPPPPQNPKPIPRENQISTPHRATATSLPKNPATYSHSQNYSEPEFRTQTSPI</sequence>
<dbReference type="OrthoDB" id="4526039at2759"/>
<evidence type="ECO:0000313" key="3">
    <source>
        <dbReference type="EMBL" id="KAF4626836.1"/>
    </source>
</evidence>
<comment type="caution">
    <text evidence="3">The sequence shown here is derived from an EMBL/GenBank/DDBJ whole genome shotgun (WGS) entry which is preliminary data.</text>
</comment>
<feature type="signal peptide" evidence="2">
    <location>
        <begin position="1"/>
        <end position="18"/>
    </location>
</feature>
<evidence type="ECO:0000313" key="4">
    <source>
        <dbReference type="Proteomes" id="UP000566819"/>
    </source>
</evidence>
<dbReference type="AlphaFoldDB" id="A0A8H4RCK1"/>
<accession>A0A8H4RCK1</accession>
<dbReference type="Proteomes" id="UP000566819">
    <property type="component" value="Unassembled WGS sequence"/>
</dbReference>
<keyword evidence="4" id="KW-1185">Reference proteome</keyword>
<feature type="chain" id="PRO_5034395820" description="Peptidase A1 domain-containing protein" evidence="2">
    <location>
        <begin position="19"/>
        <end position="690"/>
    </location>
</feature>
<dbReference type="EMBL" id="JAAMPI010001075">
    <property type="protein sequence ID" value="KAF4626836.1"/>
    <property type="molecule type" value="Genomic_DNA"/>
</dbReference>
<name>A0A8H4RCK1_9HELO</name>